<dbReference type="PANTHER" id="PTHR11851:SF224">
    <property type="entry name" value="PROCESSING PROTEASE"/>
    <property type="match status" value="1"/>
</dbReference>
<reference evidence="3 4" key="1">
    <citation type="submission" date="2015-12" db="EMBL/GenBank/DDBJ databases">
        <authorList>
            <person name="Shamseldin A."/>
            <person name="Moawad H."/>
            <person name="Abd El-Rahim W.M."/>
            <person name="Sadowsky M.J."/>
        </authorList>
    </citation>
    <scope>NUCLEOTIDE SEQUENCE [LARGE SCALE GENOMIC DNA]</scope>
    <source>
        <strain evidence="3 4">DG5B</strain>
    </source>
</reference>
<evidence type="ECO:0000259" key="2">
    <source>
        <dbReference type="Pfam" id="PF05193"/>
    </source>
</evidence>
<evidence type="ECO:0008006" key="5">
    <source>
        <dbReference type="Google" id="ProtNLM"/>
    </source>
</evidence>
<dbReference type="InterPro" id="IPR011765">
    <property type="entry name" value="Pept_M16_N"/>
</dbReference>
<organism evidence="3 4">
    <name type="scientific">Hymenobacter sedentarius</name>
    <dbReference type="NCBI Taxonomy" id="1411621"/>
    <lineage>
        <taxon>Bacteria</taxon>
        <taxon>Pseudomonadati</taxon>
        <taxon>Bacteroidota</taxon>
        <taxon>Cytophagia</taxon>
        <taxon>Cytophagales</taxon>
        <taxon>Hymenobacteraceae</taxon>
        <taxon>Hymenobacter</taxon>
    </lineage>
</organism>
<evidence type="ECO:0000313" key="3">
    <source>
        <dbReference type="EMBL" id="ALW83878.1"/>
    </source>
</evidence>
<gene>
    <name evidence="3" type="ORF">AUC43_01410</name>
</gene>
<dbReference type="RefSeq" id="WP_068188879.1">
    <property type="nucleotide sequence ID" value="NZ_CP013909.1"/>
</dbReference>
<dbReference type="Pfam" id="PF05193">
    <property type="entry name" value="Peptidase_M16_C"/>
    <property type="match status" value="1"/>
</dbReference>
<sequence>MLDRTVAPPVQPLARVTLPAADVFSLPSGARLHVMANDAQPVVRLQAVFRAGKMAEPRFGLASLTARMLLEGTTTRTARQIADEVAFYGASLECDAGFDRSTLTLYCLTRHLPVLLPLVTDVLTNPAFPAAELEQLKTRTIQNVRVERQKTSFLASERFNELLFGADTPYGRPFDSEAYQALTVEEAQAFHRAAYSFGNVEVFLCGDVAAERELVAAAFSVPATAVHSAADLPIFTNGAAHDFTGRSATDRVAVAGSLQASVRMGRAWLAPTHPETHHLKLLVNVLGGYFGSRLMRNIREDKGLTYGIYASVGPREHGTSLVIATDVKGESADVAVSEIELELRRLQEEAIPAEELSTVKNYILGKFANELSTVFEQCDKYKTQVFLGLPADYYTEFVRQTEAADAETLQKLAQQYLKPEDMQIVIAGPVEVVEEQE</sequence>
<accession>A0A0U3SCK0</accession>
<dbReference type="PANTHER" id="PTHR11851">
    <property type="entry name" value="METALLOPROTEASE"/>
    <property type="match status" value="1"/>
</dbReference>
<dbReference type="InterPro" id="IPR011249">
    <property type="entry name" value="Metalloenz_LuxS/M16"/>
</dbReference>
<feature type="domain" description="Peptidase M16 N-terminal" evidence="1">
    <location>
        <begin position="36"/>
        <end position="145"/>
    </location>
</feature>
<evidence type="ECO:0000259" key="1">
    <source>
        <dbReference type="Pfam" id="PF00675"/>
    </source>
</evidence>
<dbReference type="Gene3D" id="3.30.830.10">
    <property type="entry name" value="Metalloenzyme, LuxS/M16 peptidase-like"/>
    <property type="match status" value="2"/>
</dbReference>
<name>A0A0U3SCK0_9BACT</name>
<dbReference type="Proteomes" id="UP000059542">
    <property type="component" value="Chromosome"/>
</dbReference>
<keyword evidence="4" id="KW-1185">Reference proteome</keyword>
<dbReference type="EMBL" id="CP013909">
    <property type="protein sequence ID" value="ALW83878.1"/>
    <property type="molecule type" value="Genomic_DNA"/>
</dbReference>
<dbReference type="KEGG" id="hyg:AUC43_01410"/>
<dbReference type="OrthoDB" id="9811314at2"/>
<dbReference type="GO" id="GO:0046872">
    <property type="term" value="F:metal ion binding"/>
    <property type="evidence" value="ECO:0007669"/>
    <property type="project" value="InterPro"/>
</dbReference>
<proteinExistence type="predicted"/>
<protein>
    <recommendedName>
        <fullName evidence="5">Peptidase M16</fullName>
    </recommendedName>
</protein>
<evidence type="ECO:0000313" key="4">
    <source>
        <dbReference type="Proteomes" id="UP000059542"/>
    </source>
</evidence>
<dbReference type="STRING" id="1411621.AUC43_01410"/>
<feature type="domain" description="Peptidase M16 C-terminal" evidence="2">
    <location>
        <begin position="182"/>
        <end position="361"/>
    </location>
</feature>
<dbReference type="InterPro" id="IPR050361">
    <property type="entry name" value="MPP/UQCRC_Complex"/>
</dbReference>
<dbReference type="Pfam" id="PF00675">
    <property type="entry name" value="Peptidase_M16"/>
    <property type="match status" value="1"/>
</dbReference>
<dbReference type="InterPro" id="IPR007863">
    <property type="entry name" value="Peptidase_M16_C"/>
</dbReference>
<dbReference type="SUPFAM" id="SSF63411">
    <property type="entry name" value="LuxS/MPP-like metallohydrolase"/>
    <property type="match status" value="2"/>
</dbReference>
<dbReference type="AlphaFoldDB" id="A0A0U3SCK0"/>